<dbReference type="AlphaFoldDB" id="E4MZS7"/>
<evidence type="ECO:0000313" key="1">
    <source>
        <dbReference type="EMBL" id="BAJ30011.1"/>
    </source>
</evidence>
<dbReference type="Proteomes" id="UP000007076">
    <property type="component" value="Chromosome"/>
</dbReference>
<proteinExistence type="predicted"/>
<dbReference type="NCBIfam" id="NF038083">
    <property type="entry name" value="CU044_5270_fam"/>
    <property type="match status" value="1"/>
</dbReference>
<reference evidence="1 2" key="1">
    <citation type="journal article" date="2010" name="DNA Res.">
        <title>Genome sequence of Kitasatospora setae NBRC 14216T: an evolutionary snapshot of the family Streptomycetaceae.</title>
        <authorList>
            <person name="Ichikawa N."/>
            <person name="Oguchi A."/>
            <person name="Ikeda H."/>
            <person name="Ishikawa J."/>
            <person name="Kitani S."/>
            <person name="Watanabe Y."/>
            <person name="Nakamura S."/>
            <person name="Katano Y."/>
            <person name="Kishi E."/>
            <person name="Sasagawa M."/>
            <person name="Ankai A."/>
            <person name="Fukui S."/>
            <person name="Hashimoto Y."/>
            <person name="Kamata S."/>
            <person name="Otoguro M."/>
            <person name="Tanikawa S."/>
            <person name="Nihira T."/>
            <person name="Horinouchi S."/>
            <person name="Ohnishi Y."/>
            <person name="Hayakawa M."/>
            <person name="Kuzuyama T."/>
            <person name="Arisawa A."/>
            <person name="Nomoto F."/>
            <person name="Miura H."/>
            <person name="Takahashi Y."/>
            <person name="Fujita N."/>
        </authorList>
    </citation>
    <scope>NUCLEOTIDE SEQUENCE [LARGE SCALE GENOMIC DNA]</scope>
    <source>
        <strain evidence="2">ATCC 33774 / DSM 43861 / JCM 3304 / KCC A-0304 / NBRC 14216 / KM-6054</strain>
    </source>
</reference>
<dbReference type="eggNOG" id="ENOG5033NHJ">
    <property type="taxonomic scope" value="Bacteria"/>
</dbReference>
<sequence>MDEIARLAEFRADTAPLSAPARSRGRRQLAVAAAAAARRPSWWRPARGRPLTRRGLPGGRRRLLVAVAMTLALTAGVAGSQLAGPGAGESSAQAVSVLNLAADAVVNGPMPRPDQYVYIDVLDVTSLPDDPTVSERWISVDGSRPNTYRLSGAYVNRSGPLDPYGIAGSLLNASYLRMAELPTDPEELLKILRADPFVDADLGYPGMTRDVGVWDLIRSLLTGPCPPAQQAALFRAAARLPGIGYVEEATDALGRPGEAVALFNPRVGRSELVLDRKTHAFLGERVLGDGPDGKPIVALNSAVRTVAFVDGPGRLPS</sequence>
<dbReference type="STRING" id="452652.KSE_42260"/>
<dbReference type="KEGG" id="ksk:KSE_42260"/>
<dbReference type="HOGENOM" id="CLU_067815_1_0_11"/>
<accession>E4MZS7</accession>
<dbReference type="RefSeq" id="WP_014137313.1">
    <property type="nucleotide sequence ID" value="NC_016109.1"/>
</dbReference>
<dbReference type="PATRIC" id="fig|452652.3.peg.4219"/>
<gene>
    <name evidence="1" type="ordered locus">KSE_42260</name>
</gene>
<keyword evidence="2" id="KW-1185">Reference proteome</keyword>
<organism evidence="1 2">
    <name type="scientific">Kitasatospora setae (strain ATCC 33774 / DSM 43861 / JCM 3304 / KCC A-0304 / NBRC 14216 / KM-6054)</name>
    <name type="common">Streptomyces setae</name>
    <dbReference type="NCBI Taxonomy" id="452652"/>
    <lineage>
        <taxon>Bacteria</taxon>
        <taxon>Bacillati</taxon>
        <taxon>Actinomycetota</taxon>
        <taxon>Actinomycetes</taxon>
        <taxon>Kitasatosporales</taxon>
        <taxon>Streptomycetaceae</taxon>
        <taxon>Kitasatospora</taxon>
    </lineage>
</organism>
<dbReference type="EMBL" id="AP010968">
    <property type="protein sequence ID" value="BAJ30011.1"/>
    <property type="molecule type" value="Genomic_DNA"/>
</dbReference>
<evidence type="ECO:0008006" key="3">
    <source>
        <dbReference type="Google" id="ProtNLM"/>
    </source>
</evidence>
<protein>
    <recommendedName>
        <fullName evidence="3">CU044_5270 family protein</fullName>
    </recommendedName>
</protein>
<name>E4MZS7_KITSK</name>
<evidence type="ECO:0000313" key="2">
    <source>
        <dbReference type="Proteomes" id="UP000007076"/>
    </source>
</evidence>
<dbReference type="InterPro" id="IPR047789">
    <property type="entry name" value="CU044_5270-like"/>
</dbReference>